<feature type="chain" id="PRO_5034625703" description="G-protein coupled receptors family 3 profile domain-containing protein" evidence="12">
    <location>
        <begin position="20"/>
        <end position="834"/>
    </location>
</feature>
<dbReference type="AlphaFoldDB" id="A0A8D3AVS6"/>
<feature type="transmembrane region" description="Helical" evidence="11">
    <location>
        <begin position="713"/>
        <end position="736"/>
    </location>
</feature>
<feature type="domain" description="G-protein coupled receptors family 3 profile" evidence="13">
    <location>
        <begin position="560"/>
        <end position="820"/>
    </location>
</feature>
<evidence type="ECO:0000256" key="12">
    <source>
        <dbReference type="SAM" id="SignalP"/>
    </source>
</evidence>
<dbReference type="Pfam" id="PF00003">
    <property type="entry name" value="7tm_3"/>
    <property type="match status" value="1"/>
</dbReference>
<gene>
    <name evidence="14" type="primary">LOC118286821</name>
</gene>
<dbReference type="GeneTree" id="ENSGT00940000158416"/>
<sequence length="834" mass="93062">MSLLCLFITLASVFHPCCGKDRLRACSPGDIIIGGLFPIHIKTNRTTTPGPISCSDFSIQTFLNSQVMIYAIRELNQRTPRVLPNITIGYDIYDTCGDVSLAIRATLQLLQSQTDHQNCSRPANTHASFRETQLKAVIGDSSSEVSVAVARITALSSVAQISYASTSERLSNKMKFPTFLRTISSDENQAKAIADLVMKLNWTAVAIVGSDDAYGRYSSERLEKTFKDTEICIDFINILPSYFSQNKSETHKWLTDLVSSINTSVAEAIIIFTKSSNVKLVIEAAIKGRLNRTWIASDSWSTSKDISSMQDIELAGKVFGFISKKNDVPGFKNYVISNFKNTTNAFLDHYLTRINCSHESKIRPEGSKQWLDPSCLTKHIDRDYSYNTYLAVRVIGEGLRRLLKCDNQQCERTPNFTALELLMEIKKVNFTVNNTHIHFDSKGDPSLGYDIVYWSTNISTRKTHIETIGAYFSKDGVKIPEGLESNVNVSVYNCSKKCDPGQQLQEQGKRCCKICVQCAEGDFSPKDGEECKSCGEEKYSSPQKDTCLDKPVYPIWLDPFNIILCCFQSLGIIVTVVFIIVFTIYRNTPVVKAVGGNLCFLELFSLLACFCLTFNLNGRPTKASCTLGLPVFGIAFCLCISCILVNLLQIVVGFSFSLNTGTWIKKLNKPVAVVSILSGIQFALFVPGFYYFPLTPQKLPLAEIIVYQCNTDSIVFIGLMLGYNTLLALIGFLLAIKGKELPDLYNNALSVAVSMLLHLLICIIFIPIYMNLIGKYKRATAIVTMLASSYSIVCFHLAPKFYIMLFRQEINNERAITENIRMHYVQRGLAVVTS</sequence>
<feature type="transmembrane region" description="Helical" evidence="11">
    <location>
        <begin position="776"/>
        <end position="798"/>
    </location>
</feature>
<dbReference type="FunFam" id="3.40.50.2300:FF:000016">
    <property type="entry name" value="Taste 1 receptor member 2"/>
    <property type="match status" value="1"/>
</dbReference>
<evidence type="ECO:0000256" key="7">
    <source>
        <dbReference type="ARBA" id="ARBA00023136"/>
    </source>
</evidence>
<dbReference type="InterPro" id="IPR000337">
    <property type="entry name" value="GPCR_3"/>
</dbReference>
<accession>A0A8D3AVS6</accession>
<dbReference type="PANTHER" id="PTHR24061:SF422">
    <property type="entry name" value="G-PROTEIN COUPLED RECEPTORS FAMILY 3 PROFILE DOMAIN-CONTAINING PROTEIN"/>
    <property type="match status" value="1"/>
</dbReference>
<comment type="subcellular location">
    <subcellularLocation>
        <location evidence="1">Cell membrane</location>
        <topology evidence="1">Multi-pass membrane protein</topology>
    </subcellularLocation>
</comment>
<dbReference type="SUPFAM" id="SSF53822">
    <property type="entry name" value="Periplasmic binding protein-like I"/>
    <property type="match status" value="1"/>
</dbReference>
<dbReference type="GO" id="GO:0005886">
    <property type="term" value="C:plasma membrane"/>
    <property type="evidence" value="ECO:0007669"/>
    <property type="project" value="UniProtKB-SubCell"/>
</dbReference>
<evidence type="ECO:0000256" key="1">
    <source>
        <dbReference type="ARBA" id="ARBA00004651"/>
    </source>
</evidence>
<dbReference type="Gene3D" id="2.10.50.30">
    <property type="entry name" value="GPCR, family 3, nine cysteines domain"/>
    <property type="match status" value="1"/>
</dbReference>
<feature type="signal peptide" evidence="12">
    <location>
        <begin position="1"/>
        <end position="19"/>
    </location>
</feature>
<reference evidence="14" key="1">
    <citation type="submission" date="2023-05" db="EMBL/GenBank/DDBJ databases">
        <title>High-quality long-read genome of Scophthalmus maximus.</title>
        <authorList>
            <person name="Lien S."/>
            <person name="Martinez P."/>
        </authorList>
    </citation>
    <scope>NUCLEOTIDE SEQUENCE [LARGE SCALE GENOMIC DNA]</scope>
</reference>
<evidence type="ECO:0000313" key="15">
    <source>
        <dbReference type="Proteomes" id="UP000694558"/>
    </source>
</evidence>
<feature type="transmembrane region" description="Helical" evidence="11">
    <location>
        <begin position="748"/>
        <end position="770"/>
    </location>
</feature>
<dbReference type="PANTHER" id="PTHR24061">
    <property type="entry name" value="CALCIUM-SENSING RECEPTOR-RELATED"/>
    <property type="match status" value="1"/>
</dbReference>
<keyword evidence="6" id="KW-0297">G-protein coupled receptor</keyword>
<keyword evidence="9" id="KW-0325">Glycoprotein</keyword>
<evidence type="ECO:0000256" key="10">
    <source>
        <dbReference type="ARBA" id="ARBA00023224"/>
    </source>
</evidence>
<dbReference type="GO" id="GO:0004930">
    <property type="term" value="F:G protein-coupled receptor activity"/>
    <property type="evidence" value="ECO:0007669"/>
    <property type="project" value="UniProtKB-KW"/>
</dbReference>
<keyword evidence="3 11" id="KW-0812">Transmembrane</keyword>
<protein>
    <recommendedName>
        <fullName evidence="13">G-protein coupled receptors family 3 profile domain-containing protein</fullName>
    </recommendedName>
</protein>
<evidence type="ECO:0000256" key="8">
    <source>
        <dbReference type="ARBA" id="ARBA00023170"/>
    </source>
</evidence>
<dbReference type="Pfam" id="PF01094">
    <property type="entry name" value="ANF_receptor"/>
    <property type="match status" value="1"/>
</dbReference>
<evidence type="ECO:0000256" key="2">
    <source>
        <dbReference type="ARBA" id="ARBA00022475"/>
    </source>
</evidence>
<dbReference type="InterPro" id="IPR017978">
    <property type="entry name" value="GPCR_3_C"/>
</dbReference>
<evidence type="ECO:0000256" key="11">
    <source>
        <dbReference type="SAM" id="Phobius"/>
    </source>
</evidence>
<evidence type="ECO:0000256" key="5">
    <source>
        <dbReference type="ARBA" id="ARBA00022989"/>
    </source>
</evidence>
<evidence type="ECO:0000256" key="4">
    <source>
        <dbReference type="ARBA" id="ARBA00022729"/>
    </source>
</evidence>
<evidence type="ECO:0000256" key="3">
    <source>
        <dbReference type="ARBA" id="ARBA00022692"/>
    </source>
</evidence>
<keyword evidence="5 11" id="KW-1133">Transmembrane helix</keyword>
<feature type="transmembrane region" description="Helical" evidence="11">
    <location>
        <begin position="628"/>
        <end position="658"/>
    </location>
</feature>
<dbReference type="PROSITE" id="PS50259">
    <property type="entry name" value="G_PROTEIN_RECEP_F3_4"/>
    <property type="match status" value="1"/>
</dbReference>
<keyword evidence="8" id="KW-0675">Receptor</keyword>
<reference evidence="14" key="2">
    <citation type="submission" date="2025-08" db="UniProtKB">
        <authorList>
            <consortium name="Ensembl"/>
        </authorList>
    </citation>
    <scope>IDENTIFICATION</scope>
</reference>
<feature type="transmembrane region" description="Helical" evidence="11">
    <location>
        <begin position="597"/>
        <end position="616"/>
    </location>
</feature>
<evidence type="ECO:0000256" key="6">
    <source>
        <dbReference type="ARBA" id="ARBA00023040"/>
    </source>
</evidence>
<dbReference type="InterPro" id="IPR028082">
    <property type="entry name" value="Peripla_BP_I"/>
</dbReference>
<dbReference type="InterPro" id="IPR000068">
    <property type="entry name" value="GPCR_3_Ca_sens_rcpt-rel"/>
</dbReference>
<keyword evidence="10" id="KW-0807">Transducer</keyword>
<dbReference type="InterPro" id="IPR038550">
    <property type="entry name" value="GPCR_3_9-Cys_sf"/>
</dbReference>
<name>A0A8D3AVS6_SCOMX</name>
<keyword evidence="4 12" id="KW-0732">Signal</keyword>
<dbReference type="Proteomes" id="UP000694558">
    <property type="component" value="Chromosome 17"/>
</dbReference>
<dbReference type="InterPro" id="IPR001828">
    <property type="entry name" value="ANF_lig-bd_rcpt"/>
</dbReference>
<proteinExistence type="predicted"/>
<keyword evidence="2" id="KW-1003">Cell membrane</keyword>
<dbReference type="Ensembl" id="ENSSMAT00000024636.2">
    <property type="protein sequence ID" value="ENSSMAP00000024343.2"/>
    <property type="gene ID" value="ENSSMAG00000014879.2"/>
</dbReference>
<feature type="transmembrane region" description="Helical" evidence="11">
    <location>
        <begin position="560"/>
        <end position="585"/>
    </location>
</feature>
<evidence type="ECO:0000256" key="9">
    <source>
        <dbReference type="ARBA" id="ARBA00023180"/>
    </source>
</evidence>
<dbReference type="PRINTS" id="PR00248">
    <property type="entry name" value="GPCRMGR"/>
</dbReference>
<dbReference type="Gene3D" id="3.40.50.2300">
    <property type="match status" value="2"/>
</dbReference>
<feature type="transmembrane region" description="Helical" evidence="11">
    <location>
        <begin position="670"/>
        <end position="693"/>
    </location>
</feature>
<evidence type="ECO:0000313" key="14">
    <source>
        <dbReference type="Ensembl" id="ENSSMAP00000024343.2"/>
    </source>
</evidence>
<organism evidence="14 15">
    <name type="scientific">Scophthalmus maximus</name>
    <name type="common">Turbot</name>
    <name type="synonym">Psetta maxima</name>
    <dbReference type="NCBI Taxonomy" id="52904"/>
    <lineage>
        <taxon>Eukaryota</taxon>
        <taxon>Metazoa</taxon>
        <taxon>Chordata</taxon>
        <taxon>Craniata</taxon>
        <taxon>Vertebrata</taxon>
        <taxon>Euteleostomi</taxon>
        <taxon>Actinopterygii</taxon>
        <taxon>Neopterygii</taxon>
        <taxon>Teleostei</taxon>
        <taxon>Neoteleostei</taxon>
        <taxon>Acanthomorphata</taxon>
        <taxon>Carangaria</taxon>
        <taxon>Pleuronectiformes</taxon>
        <taxon>Pleuronectoidei</taxon>
        <taxon>Scophthalmidae</taxon>
        <taxon>Scophthalmus</taxon>
    </lineage>
</organism>
<evidence type="ECO:0000259" key="13">
    <source>
        <dbReference type="PROSITE" id="PS50259"/>
    </source>
</evidence>
<keyword evidence="7 11" id="KW-0472">Membrane</keyword>